<proteinExistence type="predicted"/>
<dbReference type="PROSITE" id="PS51832">
    <property type="entry name" value="HD_GYP"/>
    <property type="match status" value="1"/>
</dbReference>
<dbReference type="SUPFAM" id="SSF52172">
    <property type="entry name" value="CheY-like"/>
    <property type="match status" value="1"/>
</dbReference>
<protein>
    <submittedName>
        <fullName evidence="4">Cyclic di-GMP phosphodiesterase response regulator RpfG</fullName>
    </submittedName>
</protein>
<feature type="domain" description="Response regulatory" evidence="2">
    <location>
        <begin position="12"/>
        <end position="124"/>
    </location>
</feature>
<sequence>MTLAYRSAARRRVLLASDRNDRSDDLIAILTKAGEVERMTTAEMPDDPDNYAGIVIDIDLSSVPSVQTVRRKLTGKAYQGMPRLFVLSDSLHREATQAWSLGATDTIRWPFDPKTILQRVALSFPQTEEETSASIVLSEGISAAQDVMVRIFEKLPAGMPLSYSDIVHAEDKILRALRRSSLREWLVAINKHHVRSYRHTLFVTGYAVAFAQHLGMRNEDQRRLARAALIHDVGKAYIPAAILDKPEALTPDEEAELAKHSQIGHDVLKAHGDFPPEMLDVVLHHHELLDGTGYPQQLSGDQISDIVRMITIIDIFAMLVEDRADSPPMSHQDAIAVMERMQTQIDQPLLQAFRPVVLAA</sequence>
<dbReference type="EMBL" id="CCAZ020000002">
    <property type="protein sequence ID" value="CEG09296.1"/>
    <property type="molecule type" value="Genomic_DNA"/>
</dbReference>
<dbReference type="SMART" id="SM00471">
    <property type="entry name" value="HDc"/>
    <property type="match status" value="1"/>
</dbReference>
<evidence type="ECO:0000313" key="5">
    <source>
        <dbReference type="Proteomes" id="UP000035762"/>
    </source>
</evidence>
<organism evidence="4 5">
    <name type="scientific">Afipia felis</name>
    <name type="common">Cat scratch disease bacillus</name>
    <dbReference type="NCBI Taxonomy" id="1035"/>
    <lineage>
        <taxon>Bacteria</taxon>
        <taxon>Pseudomonadati</taxon>
        <taxon>Pseudomonadota</taxon>
        <taxon>Alphaproteobacteria</taxon>
        <taxon>Hyphomicrobiales</taxon>
        <taxon>Nitrobacteraceae</taxon>
        <taxon>Afipia</taxon>
    </lineage>
</organism>
<dbReference type="OrthoDB" id="9802066at2"/>
<keyword evidence="5" id="KW-1185">Reference proteome</keyword>
<dbReference type="PROSITE" id="PS50110">
    <property type="entry name" value="RESPONSE_REGULATORY"/>
    <property type="match status" value="1"/>
</dbReference>
<dbReference type="InterPro" id="IPR006675">
    <property type="entry name" value="HDIG_dom"/>
</dbReference>
<dbReference type="Pfam" id="PF13487">
    <property type="entry name" value="HD_5"/>
    <property type="match status" value="1"/>
</dbReference>
<evidence type="ECO:0000259" key="3">
    <source>
        <dbReference type="PROSITE" id="PS51832"/>
    </source>
</evidence>
<feature type="domain" description="HD-GYP" evidence="3">
    <location>
        <begin position="174"/>
        <end position="360"/>
    </location>
</feature>
<evidence type="ECO:0000313" key="4">
    <source>
        <dbReference type="EMBL" id="CEG09296.1"/>
    </source>
</evidence>
<dbReference type="CDD" id="cd00077">
    <property type="entry name" value="HDc"/>
    <property type="match status" value="1"/>
</dbReference>
<dbReference type="GO" id="GO:0000160">
    <property type="term" value="P:phosphorelay signal transduction system"/>
    <property type="evidence" value="ECO:0007669"/>
    <property type="project" value="InterPro"/>
</dbReference>
<dbReference type="InterPro" id="IPR001789">
    <property type="entry name" value="Sig_transdc_resp-reg_receiver"/>
</dbReference>
<name>A0A090MPL6_AFIFE</name>
<dbReference type="RefSeq" id="WP_009339925.1">
    <property type="nucleotide sequence ID" value="NZ_CCAZ020000002.1"/>
</dbReference>
<dbReference type="InterPro" id="IPR037522">
    <property type="entry name" value="HD_GYP_dom"/>
</dbReference>
<comment type="caution">
    <text evidence="4">The sequence shown here is derived from an EMBL/GenBank/DDBJ whole genome shotgun (WGS) entry which is preliminary data.</text>
</comment>
<dbReference type="GO" id="GO:0008081">
    <property type="term" value="F:phosphoric diester hydrolase activity"/>
    <property type="evidence" value="ECO:0007669"/>
    <property type="project" value="UniProtKB-ARBA"/>
</dbReference>
<dbReference type="InterPro" id="IPR011006">
    <property type="entry name" value="CheY-like_superfamily"/>
</dbReference>
<gene>
    <name evidence="4" type="primary">rpfG</name>
    <name evidence="4" type="ORF">BN961_02721</name>
</gene>
<feature type="modified residue" description="4-aspartylphosphate" evidence="1">
    <location>
        <position position="57"/>
    </location>
</feature>
<dbReference type="PANTHER" id="PTHR43155:SF2">
    <property type="entry name" value="CYCLIC DI-GMP PHOSPHODIESTERASE PA4108"/>
    <property type="match status" value="1"/>
</dbReference>
<dbReference type="Gene3D" id="1.10.3210.10">
    <property type="entry name" value="Hypothetical protein af1432"/>
    <property type="match status" value="1"/>
</dbReference>
<dbReference type="Proteomes" id="UP000035762">
    <property type="component" value="Unassembled WGS sequence"/>
</dbReference>
<dbReference type="PANTHER" id="PTHR43155">
    <property type="entry name" value="CYCLIC DI-GMP PHOSPHODIESTERASE PA4108-RELATED"/>
    <property type="match status" value="1"/>
</dbReference>
<dbReference type="SUPFAM" id="SSF109604">
    <property type="entry name" value="HD-domain/PDEase-like"/>
    <property type="match status" value="1"/>
</dbReference>
<reference evidence="4 5" key="1">
    <citation type="journal article" date="2014" name="Genome Announc.">
        <title>Genome Sequence of Afipia felis Strain 76713, Isolated in Hospital Water Using an Amoeba Co-Culture Procedure.</title>
        <authorList>
            <person name="Benamar S."/>
            <person name="La Scola B."/>
            <person name="Croce O."/>
        </authorList>
    </citation>
    <scope>NUCLEOTIDE SEQUENCE [LARGE SCALE GENOMIC DNA]</scope>
    <source>
        <strain evidence="4 5">76713</strain>
    </source>
</reference>
<dbReference type="InterPro" id="IPR003607">
    <property type="entry name" value="HD/PDEase_dom"/>
</dbReference>
<evidence type="ECO:0000256" key="1">
    <source>
        <dbReference type="PROSITE-ProRule" id="PRU00169"/>
    </source>
</evidence>
<dbReference type="AlphaFoldDB" id="A0A090MPL6"/>
<dbReference type="NCBIfam" id="TIGR00277">
    <property type="entry name" value="HDIG"/>
    <property type="match status" value="1"/>
</dbReference>
<dbReference type="STRING" id="1035.BN961_02721"/>
<evidence type="ECO:0000259" key="2">
    <source>
        <dbReference type="PROSITE" id="PS50110"/>
    </source>
</evidence>
<accession>A0A090MPL6</accession>
<keyword evidence="1" id="KW-0597">Phosphoprotein</keyword>